<name>A0ABT1NKJ5_9FIRM</name>
<dbReference type="Gene3D" id="1.10.357.10">
    <property type="entry name" value="Tetracycline Repressor, domain 2"/>
    <property type="match status" value="1"/>
</dbReference>
<evidence type="ECO:0000313" key="1">
    <source>
        <dbReference type="EMBL" id="MCQ1531109.1"/>
    </source>
</evidence>
<reference evidence="1 2" key="1">
    <citation type="submission" date="2021-10" db="EMBL/GenBank/DDBJ databases">
        <title>Lutispora strain m25 sp. nov., a thermophilic, non-spore-forming bacterium isolated from a lab-scale methanogenic bioreactor digesting anaerobic sludge.</title>
        <authorList>
            <person name="El Houari A."/>
            <person name="Mcdonald J."/>
        </authorList>
    </citation>
    <scope>NUCLEOTIDE SEQUENCE [LARGE SCALE GENOMIC DNA]</scope>
    <source>
        <strain evidence="2">m25</strain>
    </source>
</reference>
<dbReference type="Proteomes" id="UP001651880">
    <property type="component" value="Unassembled WGS sequence"/>
</dbReference>
<keyword evidence="2" id="KW-1185">Reference proteome</keyword>
<proteinExistence type="predicted"/>
<dbReference type="RefSeq" id="WP_255228629.1">
    <property type="nucleotide sequence ID" value="NZ_JAJEKE010000018.1"/>
</dbReference>
<accession>A0ABT1NKJ5</accession>
<protein>
    <recommendedName>
        <fullName evidence="3">TetR family transcriptional regulator</fullName>
    </recommendedName>
</protein>
<sequence length="208" mass="23958">MSYHRMGYSRKETAILEAALSIAFTYSLDALNIRTLSERIMLPEESIHLLYESDNHLRLSAMNYAAFTWCNRTKQKLLHIENQNDRIKTLIKEFAAGTVGYSQSLSSYIDAWKMLRDMNRESIEEITFFRQSLFNIYEAYVDLFISTIKGEGLLAADHQAEINALAWIMVVISDGLHIQSLLQTDSIDMESIINTIYKMVITVLKEVN</sequence>
<organism evidence="1 2">
    <name type="scientific">Lutispora saccharofermentans</name>
    <dbReference type="NCBI Taxonomy" id="3024236"/>
    <lineage>
        <taxon>Bacteria</taxon>
        <taxon>Bacillati</taxon>
        <taxon>Bacillota</taxon>
        <taxon>Clostridia</taxon>
        <taxon>Lutisporales</taxon>
        <taxon>Lutisporaceae</taxon>
        <taxon>Lutispora</taxon>
    </lineage>
</organism>
<comment type="caution">
    <text evidence="1">The sequence shown here is derived from an EMBL/GenBank/DDBJ whole genome shotgun (WGS) entry which is preliminary data.</text>
</comment>
<evidence type="ECO:0000313" key="2">
    <source>
        <dbReference type="Proteomes" id="UP001651880"/>
    </source>
</evidence>
<gene>
    <name evidence="1" type="ORF">LJD61_16405</name>
</gene>
<dbReference type="EMBL" id="JAJEKE010000018">
    <property type="protein sequence ID" value="MCQ1531109.1"/>
    <property type="molecule type" value="Genomic_DNA"/>
</dbReference>
<evidence type="ECO:0008006" key="3">
    <source>
        <dbReference type="Google" id="ProtNLM"/>
    </source>
</evidence>